<gene>
    <name evidence="2" type="ORF">Cri9333_1440</name>
</gene>
<dbReference type="Pfam" id="PF01850">
    <property type="entry name" value="PIN"/>
    <property type="match status" value="1"/>
</dbReference>
<reference evidence="2 3" key="1">
    <citation type="submission" date="2012-06" db="EMBL/GenBank/DDBJ databases">
        <title>Finished chromosome of genome of Crinalium epipsammum PCC 9333.</title>
        <authorList>
            <consortium name="US DOE Joint Genome Institute"/>
            <person name="Gugger M."/>
            <person name="Coursin T."/>
            <person name="Rippka R."/>
            <person name="Tandeau De Marsac N."/>
            <person name="Huntemann M."/>
            <person name="Wei C.-L."/>
            <person name="Han J."/>
            <person name="Detter J.C."/>
            <person name="Han C."/>
            <person name="Tapia R."/>
            <person name="Davenport K."/>
            <person name="Daligault H."/>
            <person name="Erkkila T."/>
            <person name="Gu W."/>
            <person name="Munk A.C.C."/>
            <person name="Teshima H."/>
            <person name="Xu Y."/>
            <person name="Chain P."/>
            <person name="Chen A."/>
            <person name="Krypides N."/>
            <person name="Mavromatis K."/>
            <person name="Markowitz V."/>
            <person name="Szeto E."/>
            <person name="Ivanova N."/>
            <person name="Mikhailova N."/>
            <person name="Ovchinnikova G."/>
            <person name="Pagani I."/>
            <person name="Pati A."/>
            <person name="Goodwin L."/>
            <person name="Peters L."/>
            <person name="Pitluck S."/>
            <person name="Woyke T."/>
            <person name="Kerfeld C."/>
        </authorList>
    </citation>
    <scope>NUCLEOTIDE SEQUENCE [LARGE SCALE GENOMIC DNA]</scope>
    <source>
        <strain evidence="2 3">PCC 9333</strain>
    </source>
</reference>
<feature type="domain" description="PIN" evidence="1">
    <location>
        <begin position="4"/>
        <end position="122"/>
    </location>
</feature>
<dbReference type="InterPro" id="IPR052919">
    <property type="entry name" value="TA_system_RNase"/>
</dbReference>
<dbReference type="STRING" id="1173022.Cri9333_1440"/>
<protein>
    <submittedName>
        <fullName evidence="2">PilT protein domain protein</fullName>
    </submittedName>
</protein>
<name>K9VXQ6_9CYAN</name>
<dbReference type="PANTHER" id="PTHR36173">
    <property type="entry name" value="RIBONUCLEASE VAPC16-RELATED"/>
    <property type="match status" value="1"/>
</dbReference>
<dbReference type="HOGENOM" id="CLU_129890_0_1_3"/>
<dbReference type="CDD" id="cd09872">
    <property type="entry name" value="PIN_Sll0205-like"/>
    <property type="match status" value="1"/>
</dbReference>
<dbReference type="eggNOG" id="COG3744">
    <property type="taxonomic scope" value="Bacteria"/>
</dbReference>
<dbReference type="Gene3D" id="3.40.50.1010">
    <property type="entry name" value="5'-nuclease"/>
    <property type="match status" value="1"/>
</dbReference>
<dbReference type="SUPFAM" id="SSF88723">
    <property type="entry name" value="PIN domain-like"/>
    <property type="match status" value="1"/>
</dbReference>
<sequence length="130" mass="14787">MKLLLDTHIFLWFINGDGRLSNDLRESIRNPDNEVYLSVVSVWEAIIKYQIGKLPLPEAPEIYLPKQRDRHLIASLNLDESSVAQLAKLPLLHKDPFDRILICQALQHDLTIATVDTAIRAYSVSVISNI</sequence>
<dbReference type="InterPro" id="IPR041705">
    <property type="entry name" value="PIN_Sll0205"/>
</dbReference>
<dbReference type="PANTHER" id="PTHR36173:SF2">
    <property type="entry name" value="RIBONUCLEASE VAPC16"/>
    <property type="match status" value="1"/>
</dbReference>
<evidence type="ECO:0000313" key="3">
    <source>
        <dbReference type="Proteomes" id="UP000010472"/>
    </source>
</evidence>
<dbReference type="PATRIC" id="fig|1173022.3.peg.1560"/>
<dbReference type="Proteomes" id="UP000010472">
    <property type="component" value="Chromosome"/>
</dbReference>
<accession>K9VXQ6</accession>
<organism evidence="2 3">
    <name type="scientific">Crinalium epipsammum PCC 9333</name>
    <dbReference type="NCBI Taxonomy" id="1173022"/>
    <lineage>
        <taxon>Bacteria</taxon>
        <taxon>Bacillati</taxon>
        <taxon>Cyanobacteriota</taxon>
        <taxon>Cyanophyceae</taxon>
        <taxon>Gomontiellales</taxon>
        <taxon>Gomontiellaceae</taxon>
        <taxon>Crinalium</taxon>
    </lineage>
</organism>
<dbReference type="RefSeq" id="WP_015202456.1">
    <property type="nucleotide sequence ID" value="NC_019753.1"/>
</dbReference>
<dbReference type="AlphaFoldDB" id="K9VXQ6"/>
<dbReference type="InterPro" id="IPR029060">
    <property type="entry name" value="PIN-like_dom_sf"/>
</dbReference>
<dbReference type="OrthoDB" id="9798990at2"/>
<dbReference type="EMBL" id="CP003620">
    <property type="protein sequence ID" value="AFZ12334.1"/>
    <property type="molecule type" value="Genomic_DNA"/>
</dbReference>
<proteinExistence type="predicted"/>
<evidence type="ECO:0000259" key="1">
    <source>
        <dbReference type="Pfam" id="PF01850"/>
    </source>
</evidence>
<dbReference type="InterPro" id="IPR002716">
    <property type="entry name" value="PIN_dom"/>
</dbReference>
<keyword evidence="3" id="KW-1185">Reference proteome</keyword>
<evidence type="ECO:0000313" key="2">
    <source>
        <dbReference type="EMBL" id="AFZ12334.1"/>
    </source>
</evidence>
<dbReference type="KEGG" id="cep:Cri9333_1440"/>